<dbReference type="AlphaFoldDB" id="A0A9D3VEX7"/>
<organism evidence="1 2">
    <name type="scientific">Gossypium stocksii</name>
    <dbReference type="NCBI Taxonomy" id="47602"/>
    <lineage>
        <taxon>Eukaryota</taxon>
        <taxon>Viridiplantae</taxon>
        <taxon>Streptophyta</taxon>
        <taxon>Embryophyta</taxon>
        <taxon>Tracheophyta</taxon>
        <taxon>Spermatophyta</taxon>
        <taxon>Magnoliopsida</taxon>
        <taxon>eudicotyledons</taxon>
        <taxon>Gunneridae</taxon>
        <taxon>Pentapetalae</taxon>
        <taxon>rosids</taxon>
        <taxon>malvids</taxon>
        <taxon>Malvales</taxon>
        <taxon>Malvaceae</taxon>
        <taxon>Malvoideae</taxon>
        <taxon>Gossypium</taxon>
    </lineage>
</organism>
<dbReference type="InterPro" id="IPR032675">
    <property type="entry name" value="LRR_dom_sf"/>
</dbReference>
<gene>
    <name evidence="1" type="ORF">J1N35_021018</name>
</gene>
<name>A0A9D3VEX7_9ROSI</name>
<keyword evidence="2" id="KW-1185">Reference proteome</keyword>
<dbReference type="EMBL" id="JAIQCV010000007">
    <property type="protein sequence ID" value="KAH1081257.1"/>
    <property type="molecule type" value="Genomic_DNA"/>
</dbReference>
<evidence type="ECO:0000313" key="2">
    <source>
        <dbReference type="Proteomes" id="UP000828251"/>
    </source>
</evidence>
<protein>
    <recommendedName>
        <fullName evidence="3">Leucine-rich repeat-containing N-terminal plant-type domain-containing protein</fullName>
    </recommendedName>
</protein>
<dbReference type="Gene3D" id="3.80.10.10">
    <property type="entry name" value="Ribonuclease Inhibitor"/>
    <property type="match status" value="1"/>
</dbReference>
<dbReference type="Proteomes" id="UP000828251">
    <property type="component" value="Unassembled WGS sequence"/>
</dbReference>
<accession>A0A9D3VEX7</accession>
<proteinExistence type="predicted"/>
<reference evidence="1 2" key="1">
    <citation type="journal article" date="2021" name="Plant Biotechnol. J.">
        <title>Multi-omics assisted identification of the key and species-specific regulatory components of drought-tolerant mechanisms in Gossypium stocksii.</title>
        <authorList>
            <person name="Yu D."/>
            <person name="Ke L."/>
            <person name="Zhang D."/>
            <person name="Wu Y."/>
            <person name="Sun Y."/>
            <person name="Mei J."/>
            <person name="Sun J."/>
            <person name="Sun Y."/>
        </authorList>
    </citation>
    <scope>NUCLEOTIDE SEQUENCE [LARGE SCALE GENOMIC DNA]</scope>
    <source>
        <strain evidence="2">cv. E1</strain>
        <tissue evidence="1">Leaf</tissue>
    </source>
</reference>
<evidence type="ECO:0000313" key="1">
    <source>
        <dbReference type="EMBL" id="KAH1081257.1"/>
    </source>
</evidence>
<sequence length="78" mass="9076">MPRHFIACFCTDKFKRSIPRTIGELNSLSDTLNLSYNHLSNNLPESLGNLLVTVYLSYNLSRKIPKRDRLLIKDQPHF</sequence>
<evidence type="ECO:0008006" key="3">
    <source>
        <dbReference type="Google" id="ProtNLM"/>
    </source>
</evidence>
<comment type="caution">
    <text evidence="1">The sequence shown here is derived from an EMBL/GenBank/DDBJ whole genome shotgun (WGS) entry which is preliminary data.</text>
</comment>